<feature type="transmembrane region" description="Helical" evidence="6">
    <location>
        <begin position="239"/>
        <end position="259"/>
    </location>
</feature>
<feature type="transmembrane region" description="Helical" evidence="6">
    <location>
        <begin position="319"/>
        <end position="342"/>
    </location>
</feature>
<accession>A0A6P6AHE5</accession>
<evidence type="ECO:0000313" key="8">
    <source>
        <dbReference type="RefSeq" id="XP_022764297.1"/>
    </source>
</evidence>
<dbReference type="InterPro" id="IPR000109">
    <property type="entry name" value="POT_fam"/>
</dbReference>
<evidence type="ECO:0000313" key="7">
    <source>
        <dbReference type="Proteomes" id="UP000515121"/>
    </source>
</evidence>
<comment type="subcellular location">
    <subcellularLocation>
        <location evidence="1">Membrane</location>
        <topology evidence="1">Multi-pass membrane protein</topology>
    </subcellularLocation>
</comment>
<feature type="transmembrane region" description="Helical" evidence="6">
    <location>
        <begin position="403"/>
        <end position="424"/>
    </location>
</feature>
<protein>
    <submittedName>
        <fullName evidence="8">Protein NRT1/ PTR FAMILY 2.6-like</fullName>
    </submittedName>
</protein>
<dbReference type="GO" id="GO:0016020">
    <property type="term" value="C:membrane"/>
    <property type="evidence" value="ECO:0007669"/>
    <property type="project" value="UniProtKB-SubCell"/>
</dbReference>
<proteinExistence type="inferred from homology"/>
<keyword evidence="3 6" id="KW-0812">Transmembrane</keyword>
<evidence type="ECO:0000256" key="3">
    <source>
        <dbReference type="ARBA" id="ARBA00022692"/>
    </source>
</evidence>
<dbReference type="PANTHER" id="PTHR11654">
    <property type="entry name" value="OLIGOPEPTIDE TRANSPORTER-RELATED"/>
    <property type="match status" value="1"/>
</dbReference>
<dbReference type="OrthoDB" id="8904098at2759"/>
<feature type="transmembrane region" description="Helical" evidence="6">
    <location>
        <begin position="204"/>
        <end position="227"/>
    </location>
</feature>
<keyword evidence="4 6" id="KW-1133">Transmembrane helix</keyword>
<dbReference type="InterPro" id="IPR036259">
    <property type="entry name" value="MFS_trans_sf"/>
</dbReference>
<sequence length="442" mass="48999">MGSFQCSSPSKLQFAALYIALVLGSLGIGGTRFTIATMGADQFDKPKDQGIFFTWYVLALYVANSISLTAIVYIQDNVSWGLAFGICVVANAIALILFLSGKRFYRCMKPNGSPFISILRIAFAAVRKRNVSGTYGNQDYYYGSVETTNILKNGPSKSFRFLNRAALKIEGDDNQSSCSGARSWKLCTVQEVEDLKTLLKIMPLWSSSILLSTTIGMLYSLVILQVLTMDRHLGSHFKIPAGSFQLFNLLATALSIFIIDRFLHPTWQKFIPHWTLTPLRRIGIGHVINILAMVVSALIEKIRLHVVRIHQLSKQPGSVVPMSGLWLVVPLTVLGIGEALHFPGQIALYYQEFPKSLKSTSTAMTSLPIAIAFYLSTALTDLVRRTTGWLPDNINEGRLDNVFWMSAVIGGVNLGYYLVCAKLFKYQNLEKPNDTAGDHLPH</sequence>
<dbReference type="RefSeq" id="XP_022764297.1">
    <property type="nucleotide sequence ID" value="XM_022908562.1"/>
</dbReference>
<keyword evidence="7" id="KW-1185">Reference proteome</keyword>
<keyword evidence="5 6" id="KW-0472">Membrane</keyword>
<evidence type="ECO:0000256" key="6">
    <source>
        <dbReference type="SAM" id="Phobius"/>
    </source>
</evidence>
<feature type="transmembrane region" description="Helical" evidence="6">
    <location>
        <begin position="12"/>
        <end position="31"/>
    </location>
</feature>
<feature type="transmembrane region" description="Helical" evidence="6">
    <location>
        <begin position="52"/>
        <end position="74"/>
    </location>
</feature>
<feature type="transmembrane region" description="Helical" evidence="6">
    <location>
        <begin position="279"/>
        <end position="299"/>
    </location>
</feature>
<evidence type="ECO:0000256" key="1">
    <source>
        <dbReference type="ARBA" id="ARBA00004141"/>
    </source>
</evidence>
<dbReference type="Proteomes" id="UP000515121">
    <property type="component" value="Unplaced"/>
</dbReference>
<evidence type="ECO:0000256" key="2">
    <source>
        <dbReference type="ARBA" id="ARBA00005982"/>
    </source>
</evidence>
<name>A0A6P6AHE5_DURZI</name>
<dbReference type="GO" id="GO:0022857">
    <property type="term" value="F:transmembrane transporter activity"/>
    <property type="evidence" value="ECO:0007669"/>
    <property type="project" value="InterPro"/>
</dbReference>
<dbReference type="Gene3D" id="1.20.1250.20">
    <property type="entry name" value="MFS general substrate transporter like domains"/>
    <property type="match status" value="1"/>
</dbReference>
<feature type="transmembrane region" description="Helical" evidence="6">
    <location>
        <begin position="363"/>
        <end position="383"/>
    </location>
</feature>
<feature type="transmembrane region" description="Helical" evidence="6">
    <location>
        <begin position="80"/>
        <end position="99"/>
    </location>
</feature>
<dbReference type="GeneID" id="111309526"/>
<dbReference type="Pfam" id="PF00854">
    <property type="entry name" value="PTR2"/>
    <property type="match status" value="1"/>
</dbReference>
<dbReference type="AlphaFoldDB" id="A0A6P6AHE5"/>
<organism evidence="7 8">
    <name type="scientific">Durio zibethinus</name>
    <name type="common">Durian</name>
    <dbReference type="NCBI Taxonomy" id="66656"/>
    <lineage>
        <taxon>Eukaryota</taxon>
        <taxon>Viridiplantae</taxon>
        <taxon>Streptophyta</taxon>
        <taxon>Embryophyta</taxon>
        <taxon>Tracheophyta</taxon>
        <taxon>Spermatophyta</taxon>
        <taxon>Magnoliopsida</taxon>
        <taxon>eudicotyledons</taxon>
        <taxon>Gunneridae</taxon>
        <taxon>Pentapetalae</taxon>
        <taxon>rosids</taxon>
        <taxon>malvids</taxon>
        <taxon>Malvales</taxon>
        <taxon>Malvaceae</taxon>
        <taxon>Helicteroideae</taxon>
        <taxon>Durio</taxon>
    </lineage>
</organism>
<evidence type="ECO:0000256" key="5">
    <source>
        <dbReference type="ARBA" id="ARBA00023136"/>
    </source>
</evidence>
<evidence type="ECO:0000256" key="4">
    <source>
        <dbReference type="ARBA" id="ARBA00022989"/>
    </source>
</evidence>
<reference evidence="8" key="1">
    <citation type="submission" date="2025-08" db="UniProtKB">
        <authorList>
            <consortium name="RefSeq"/>
        </authorList>
    </citation>
    <scope>IDENTIFICATION</scope>
    <source>
        <tissue evidence="8">Fruit stalk</tissue>
    </source>
</reference>
<dbReference type="SUPFAM" id="SSF103473">
    <property type="entry name" value="MFS general substrate transporter"/>
    <property type="match status" value="1"/>
</dbReference>
<gene>
    <name evidence="8" type="primary">LOC111309526</name>
</gene>
<dbReference type="KEGG" id="dzi:111309526"/>
<comment type="similarity">
    <text evidence="2">Belongs to the major facilitator superfamily. Proton-dependent oligopeptide transporter (POT/PTR) (TC 2.A.17) family.</text>
</comment>